<feature type="domain" description="DH" evidence="11">
    <location>
        <begin position="114"/>
        <end position="337"/>
    </location>
</feature>
<evidence type="ECO:0000256" key="8">
    <source>
        <dbReference type="PROSITE-ProRule" id="PRU00091"/>
    </source>
</evidence>
<feature type="non-terminal residue" evidence="13">
    <location>
        <position position="1"/>
    </location>
</feature>
<dbReference type="SMART" id="SM00325">
    <property type="entry name" value="RhoGEF"/>
    <property type="match status" value="1"/>
</dbReference>
<feature type="non-terminal residue" evidence="13">
    <location>
        <position position="863"/>
    </location>
</feature>
<dbReference type="Pfam" id="PF00621">
    <property type="entry name" value="RhoGEF"/>
    <property type="match status" value="1"/>
</dbReference>
<evidence type="ECO:0000259" key="11">
    <source>
        <dbReference type="PROSITE" id="PS50010"/>
    </source>
</evidence>
<feature type="region of interest" description="Disordered" evidence="9">
    <location>
        <begin position="570"/>
        <end position="598"/>
    </location>
</feature>
<keyword evidence="4" id="KW-0479">Metal-binding</keyword>
<keyword evidence="3" id="KW-0344">Guanine-nucleotide releasing factor</keyword>
<evidence type="ECO:0000259" key="12">
    <source>
        <dbReference type="PROSITE" id="PS50178"/>
    </source>
</evidence>
<dbReference type="SMART" id="SM00233">
    <property type="entry name" value="PH"/>
    <property type="match status" value="1"/>
</dbReference>
<proteinExistence type="predicted"/>
<reference evidence="13 14" key="1">
    <citation type="journal article" date="2019" name="Nat. Ecol. Evol.">
        <title>Megaphylogeny resolves global patterns of mushroom evolution.</title>
        <authorList>
            <person name="Varga T."/>
            <person name="Krizsan K."/>
            <person name="Foldi C."/>
            <person name="Dima B."/>
            <person name="Sanchez-Garcia M."/>
            <person name="Sanchez-Ramirez S."/>
            <person name="Szollosi G.J."/>
            <person name="Szarkandi J.G."/>
            <person name="Papp V."/>
            <person name="Albert L."/>
            <person name="Andreopoulos W."/>
            <person name="Angelini C."/>
            <person name="Antonin V."/>
            <person name="Barry K.W."/>
            <person name="Bougher N.L."/>
            <person name="Buchanan P."/>
            <person name="Buyck B."/>
            <person name="Bense V."/>
            <person name="Catcheside P."/>
            <person name="Chovatia M."/>
            <person name="Cooper J."/>
            <person name="Damon W."/>
            <person name="Desjardin D."/>
            <person name="Finy P."/>
            <person name="Geml J."/>
            <person name="Haridas S."/>
            <person name="Hughes K."/>
            <person name="Justo A."/>
            <person name="Karasinski D."/>
            <person name="Kautmanova I."/>
            <person name="Kiss B."/>
            <person name="Kocsube S."/>
            <person name="Kotiranta H."/>
            <person name="LaButti K.M."/>
            <person name="Lechner B.E."/>
            <person name="Liimatainen K."/>
            <person name="Lipzen A."/>
            <person name="Lukacs Z."/>
            <person name="Mihaltcheva S."/>
            <person name="Morgado L.N."/>
            <person name="Niskanen T."/>
            <person name="Noordeloos M.E."/>
            <person name="Ohm R.A."/>
            <person name="Ortiz-Santana B."/>
            <person name="Ovrebo C."/>
            <person name="Racz N."/>
            <person name="Riley R."/>
            <person name="Savchenko A."/>
            <person name="Shiryaev A."/>
            <person name="Soop K."/>
            <person name="Spirin V."/>
            <person name="Szebenyi C."/>
            <person name="Tomsovsky M."/>
            <person name="Tulloss R.E."/>
            <person name="Uehling J."/>
            <person name="Grigoriev I.V."/>
            <person name="Vagvolgyi C."/>
            <person name="Papp T."/>
            <person name="Martin F.M."/>
            <person name="Miettinen O."/>
            <person name="Hibbett D.S."/>
            <person name="Nagy L.G."/>
        </authorList>
    </citation>
    <scope>NUCLEOTIDE SEQUENCE [LARGE SCALE GENOMIC DNA]</scope>
    <source>
        <strain evidence="13 14">CBS 309.79</strain>
    </source>
</reference>
<feature type="region of interest" description="Disordered" evidence="9">
    <location>
        <begin position="795"/>
        <end position="849"/>
    </location>
</feature>
<dbReference type="Pfam" id="PF01363">
    <property type="entry name" value="FYVE"/>
    <property type="match status" value="1"/>
</dbReference>
<accession>A0A5C3QU83</accession>
<dbReference type="PROSITE" id="PS50178">
    <property type="entry name" value="ZF_FYVE"/>
    <property type="match status" value="1"/>
</dbReference>
<dbReference type="GO" id="GO:0005085">
    <property type="term" value="F:guanyl-nucleotide exchange factor activity"/>
    <property type="evidence" value="ECO:0007669"/>
    <property type="project" value="UniProtKB-KW"/>
</dbReference>
<dbReference type="InterPro" id="IPR001849">
    <property type="entry name" value="PH_domain"/>
</dbReference>
<name>A0A5C3QU83_9AGAR</name>
<dbReference type="InterPro" id="IPR000219">
    <property type="entry name" value="DH_dom"/>
</dbReference>
<keyword evidence="14" id="KW-1185">Reference proteome</keyword>
<evidence type="ECO:0000256" key="4">
    <source>
        <dbReference type="ARBA" id="ARBA00022723"/>
    </source>
</evidence>
<evidence type="ECO:0000256" key="3">
    <source>
        <dbReference type="ARBA" id="ARBA00022658"/>
    </source>
</evidence>
<dbReference type="Proteomes" id="UP000305067">
    <property type="component" value="Unassembled WGS sequence"/>
</dbReference>
<dbReference type="PANTHER" id="PTHR12673">
    <property type="entry name" value="FACIOGENITAL DYSPLASIA PROTEIN"/>
    <property type="match status" value="1"/>
</dbReference>
<feature type="domain" description="PH" evidence="10">
    <location>
        <begin position="369"/>
        <end position="531"/>
    </location>
</feature>
<evidence type="ECO:0000313" key="14">
    <source>
        <dbReference type="Proteomes" id="UP000305067"/>
    </source>
</evidence>
<dbReference type="PROSITE" id="PS50010">
    <property type="entry name" value="DH_2"/>
    <property type="match status" value="1"/>
</dbReference>
<evidence type="ECO:0000256" key="6">
    <source>
        <dbReference type="ARBA" id="ARBA00022833"/>
    </source>
</evidence>
<evidence type="ECO:0000313" key="13">
    <source>
        <dbReference type="EMBL" id="TFL04958.1"/>
    </source>
</evidence>
<dbReference type="GO" id="GO:0005737">
    <property type="term" value="C:cytoplasm"/>
    <property type="evidence" value="ECO:0007669"/>
    <property type="project" value="TreeGrafter"/>
</dbReference>
<feature type="region of interest" description="Disordered" evidence="9">
    <location>
        <begin position="407"/>
        <end position="454"/>
    </location>
</feature>
<feature type="compositionally biased region" description="Low complexity" evidence="9">
    <location>
        <begin position="572"/>
        <end position="585"/>
    </location>
</feature>
<dbReference type="Gene3D" id="2.30.29.30">
    <property type="entry name" value="Pleckstrin-homology domain (PH domain)/Phosphotyrosine-binding domain (PTB)"/>
    <property type="match status" value="1"/>
</dbReference>
<dbReference type="InterPro" id="IPR035899">
    <property type="entry name" value="DBL_dom_sf"/>
</dbReference>
<sequence length="863" mass="94921">QPQQPPHLRPTYLPFRRISLPAGVAPSLAHRPHSVVSIASFDSLPEDSQVGSSSMGGLAPPSPKKIVDVKPKARPASMDMKLQQQQRAPRRKTPLVESKVVVDFSLRDKGKEAKRRKIVLEFYETERAYVDGLELIYSHFLTPIIESLDTPTPLLDRPALTSVFSNFIDIWNLHRSFYSSLRTLLSPPDTDDPSITPSSSSNPNPPPLSPILLSHFPYLSLYTPFITSFPTSLSALSSLTTPTSLPSPPGPSSSSSKSPAFTYNAPFTTWLKQQQSHPKCAKLGLRDWLLTIVQRCPRYLLLLKDLIGCTEEGDAERERLGAVHTLVSKITLSLNTSLHTHAQTLSLLALQRSTLSLPPSFHFISPGRTLLTRAPLVQLEAGREREREFLLFSDCLIWLAREASISPRSPRPPMVRTRSKSEAELPTLRTPLGLPSLAHPQTPPSAPRSTARSPSTRLLRCRWGPAAEERYVFKGKIDIVDMEVVVNPAVCQEEGEERRFEVLSPEGSFVVYTDSESERDAWVSAIRAAKAQLLVALNITHPHSTLTSSASTNHIRRTLQALPFPPEDERAGSLLTSPSLSSSGKGLEEGGAKVKRENRGKVEHWVPAIWIPDGKAEACMRCGRGFGWKRRRHHCRLCGRCVCAGCSGRVFFISDPNEKKDAAKPARSCDACYETVFPQDSPKEGEEKGSYNTSTINFLTNFPAWLSMPSLPAAMSSGPQALMALDRESGVGSKIPTSAILDSLEMDPHVSPQKRVRIKAPSRPRSYVQILEDFEDHDAGAGGPGNVRFDLSAPVAEEEDDDDDAESTFTTTTNATTTTTGASSSSSTTPSPRDERREDTARRNKRFSLPAVAVQTSVVEART</sequence>
<dbReference type="OrthoDB" id="660555at2759"/>
<dbReference type="SMART" id="SM00064">
    <property type="entry name" value="FYVE"/>
    <property type="match status" value="1"/>
</dbReference>
<dbReference type="AlphaFoldDB" id="A0A5C3QU83"/>
<feature type="compositionally biased region" description="Acidic residues" evidence="9">
    <location>
        <begin position="796"/>
        <end position="806"/>
    </location>
</feature>
<keyword evidence="5 8" id="KW-0863">Zinc-finger</keyword>
<evidence type="ECO:0000259" key="10">
    <source>
        <dbReference type="PROSITE" id="PS50003"/>
    </source>
</evidence>
<keyword evidence="6" id="KW-0862">Zinc</keyword>
<dbReference type="EMBL" id="ML178817">
    <property type="protein sequence ID" value="TFL04958.1"/>
    <property type="molecule type" value="Genomic_DNA"/>
</dbReference>
<comment type="subcellular location">
    <subcellularLocation>
        <location evidence="1">Cytoplasm</location>
        <location evidence="1">Cytoskeleton</location>
    </subcellularLocation>
</comment>
<evidence type="ECO:0000256" key="2">
    <source>
        <dbReference type="ARBA" id="ARBA00022490"/>
    </source>
</evidence>
<dbReference type="SUPFAM" id="SSF57903">
    <property type="entry name" value="FYVE/PHD zinc finger"/>
    <property type="match status" value="1"/>
</dbReference>
<evidence type="ECO:0000256" key="7">
    <source>
        <dbReference type="ARBA" id="ARBA00023212"/>
    </source>
</evidence>
<feature type="compositionally biased region" description="Basic and acidic residues" evidence="9">
    <location>
        <begin position="586"/>
        <end position="598"/>
    </location>
</feature>
<dbReference type="InterPro" id="IPR051092">
    <property type="entry name" value="FYVE_RhoGEF_PH"/>
</dbReference>
<dbReference type="InterPro" id="IPR000306">
    <property type="entry name" value="Znf_FYVE"/>
</dbReference>
<dbReference type="Gene3D" id="1.20.900.10">
    <property type="entry name" value="Dbl homology (DH) domain"/>
    <property type="match status" value="1"/>
</dbReference>
<organism evidence="13 14">
    <name type="scientific">Pterulicium gracile</name>
    <dbReference type="NCBI Taxonomy" id="1884261"/>
    <lineage>
        <taxon>Eukaryota</taxon>
        <taxon>Fungi</taxon>
        <taxon>Dikarya</taxon>
        <taxon>Basidiomycota</taxon>
        <taxon>Agaricomycotina</taxon>
        <taxon>Agaricomycetes</taxon>
        <taxon>Agaricomycetidae</taxon>
        <taxon>Agaricales</taxon>
        <taxon>Pleurotineae</taxon>
        <taxon>Pterulaceae</taxon>
        <taxon>Pterulicium</taxon>
    </lineage>
</organism>
<evidence type="ECO:0000256" key="5">
    <source>
        <dbReference type="ARBA" id="ARBA00022771"/>
    </source>
</evidence>
<gene>
    <name evidence="13" type="ORF">BDV98DRAFT_484191</name>
</gene>
<evidence type="ECO:0000256" key="9">
    <source>
        <dbReference type="SAM" id="MobiDB-lite"/>
    </source>
</evidence>
<dbReference type="InterPro" id="IPR017455">
    <property type="entry name" value="Znf_FYVE-rel"/>
</dbReference>
<feature type="domain" description="FYVE-type" evidence="12">
    <location>
        <begin position="613"/>
        <end position="677"/>
    </location>
</feature>
<dbReference type="InterPro" id="IPR011011">
    <property type="entry name" value="Znf_FYVE_PHD"/>
</dbReference>
<dbReference type="InterPro" id="IPR011993">
    <property type="entry name" value="PH-like_dom_sf"/>
</dbReference>
<dbReference type="SUPFAM" id="SSF48065">
    <property type="entry name" value="DBL homology domain (DH-domain)"/>
    <property type="match status" value="1"/>
</dbReference>
<dbReference type="PANTHER" id="PTHR12673:SF270">
    <property type="entry name" value="FYVE-TYPE DOMAIN-CONTAINING PROTEIN"/>
    <property type="match status" value="1"/>
</dbReference>
<dbReference type="GO" id="GO:0005856">
    <property type="term" value="C:cytoskeleton"/>
    <property type="evidence" value="ECO:0007669"/>
    <property type="project" value="UniProtKB-SubCell"/>
</dbReference>
<evidence type="ECO:0000256" key="1">
    <source>
        <dbReference type="ARBA" id="ARBA00004245"/>
    </source>
</evidence>
<dbReference type="SUPFAM" id="SSF50729">
    <property type="entry name" value="PH domain-like"/>
    <property type="match status" value="1"/>
</dbReference>
<dbReference type="PROSITE" id="PS50003">
    <property type="entry name" value="PH_DOMAIN"/>
    <property type="match status" value="1"/>
</dbReference>
<keyword evidence="2" id="KW-0963">Cytoplasm</keyword>
<protein>
    <submittedName>
        <fullName evidence="13">Uncharacterized protein</fullName>
    </submittedName>
</protein>
<feature type="compositionally biased region" description="Basic and acidic residues" evidence="9">
    <location>
        <begin position="832"/>
        <end position="842"/>
    </location>
</feature>
<feature type="compositionally biased region" description="Low complexity" evidence="9">
    <location>
        <begin position="807"/>
        <end position="829"/>
    </location>
</feature>
<keyword evidence="7" id="KW-0206">Cytoskeleton</keyword>
<dbReference type="GO" id="GO:0008270">
    <property type="term" value="F:zinc ion binding"/>
    <property type="evidence" value="ECO:0007669"/>
    <property type="project" value="UniProtKB-KW"/>
</dbReference>
<dbReference type="CDD" id="cd00160">
    <property type="entry name" value="RhoGEF"/>
    <property type="match status" value="1"/>
</dbReference>
<dbReference type="STRING" id="1884261.A0A5C3QU83"/>
<dbReference type="Gene3D" id="3.30.40.10">
    <property type="entry name" value="Zinc/RING finger domain, C3HC4 (zinc finger)"/>
    <property type="match status" value="1"/>
</dbReference>
<dbReference type="InterPro" id="IPR013083">
    <property type="entry name" value="Znf_RING/FYVE/PHD"/>
</dbReference>